<proteinExistence type="predicted"/>
<dbReference type="EMBL" id="SPVH01000006">
    <property type="protein sequence ID" value="TFW12383.1"/>
    <property type="molecule type" value="Genomic_DNA"/>
</dbReference>
<dbReference type="OrthoDB" id="7205381at2"/>
<gene>
    <name evidence="1" type="ORF">EGY25_10185</name>
</gene>
<comment type="caution">
    <text evidence="1">The sequence shown here is derived from an EMBL/GenBank/DDBJ whole genome shotgun (WGS) entry which is preliminary data.</text>
</comment>
<reference evidence="1 2" key="1">
    <citation type="submission" date="2019-03" db="EMBL/GenBank/DDBJ databases">
        <title>Draft genome of Brevundimonas sp. a heavy metal resistant soil bacteria.</title>
        <authorList>
            <person name="Soto J."/>
        </authorList>
    </citation>
    <scope>NUCLEOTIDE SEQUENCE [LARGE SCALE GENOMIC DNA]</scope>
    <source>
        <strain evidence="1 2">B-10</strain>
    </source>
</reference>
<accession>A0A4Y9RU04</accession>
<protein>
    <submittedName>
        <fullName evidence="1">Uncharacterized protein</fullName>
    </submittedName>
</protein>
<sequence length="188" mass="21680">MSQGIHRKIRPDAVWAEVRKAWEDGETARSVAARYDVGVHALWKRREAEGWKRPDPAQAGPIEPAEGWDRHIQARRDAFSAQLEDARALAECLAAAMQDERLTRAPHWHIPWLYHWRATHLGPEATARDRARARERGQPWAERFWDEDGRLKPLAWLDLEMARLHPEDWRAAIGLPDGLPEAATRYAP</sequence>
<evidence type="ECO:0000313" key="1">
    <source>
        <dbReference type="EMBL" id="TFW12383.1"/>
    </source>
</evidence>
<evidence type="ECO:0000313" key="2">
    <source>
        <dbReference type="Proteomes" id="UP000298216"/>
    </source>
</evidence>
<organism evidence="1 2">
    <name type="scientific">Brevundimonas intermedia</name>
    <dbReference type="NCBI Taxonomy" id="74315"/>
    <lineage>
        <taxon>Bacteria</taxon>
        <taxon>Pseudomonadati</taxon>
        <taxon>Pseudomonadota</taxon>
        <taxon>Alphaproteobacteria</taxon>
        <taxon>Caulobacterales</taxon>
        <taxon>Caulobacteraceae</taxon>
        <taxon>Brevundimonas</taxon>
    </lineage>
</organism>
<dbReference type="RefSeq" id="WP_135194863.1">
    <property type="nucleotide sequence ID" value="NZ_SPVH01000006.1"/>
</dbReference>
<name>A0A4Y9RU04_9CAUL</name>
<dbReference type="AlphaFoldDB" id="A0A4Y9RU04"/>
<keyword evidence="2" id="KW-1185">Reference proteome</keyword>
<dbReference type="Proteomes" id="UP000298216">
    <property type="component" value="Unassembled WGS sequence"/>
</dbReference>